<evidence type="ECO:0000313" key="1">
    <source>
        <dbReference type="EMBL" id="KOO29804.1"/>
    </source>
</evidence>
<reference evidence="2" key="1">
    <citation type="journal article" date="2015" name="PLoS Genet.">
        <title>Genome Sequence and Transcriptome Analyses of Chrysochromulina tobin: Metabolic Tools for Enhanced Algal Fitness in the Prominent Order Prymnesiales (Haptophyceae).</title>
        <authorList>
            <person name="Hovde B.T."/>
            <person name="Deodato C.R."/>
            <person name="Hunsperger H.M."/>
            <person name="Ryken S.A."/>
            <person name="Yost W."/>
            <person name="Jha R.K."/>
            <person name="Patterson J."/>
            <person name="Monnat R.J. Jr."/>
            <person name="Barlow S.B."/>
            <person name="Starkenburg S.R."/>
            <person name="Cattolico R.A."/>
        </authorList>
    </citation>
    <scope>NUCLEOTIDE SEQUENCE</scope>
    <source>
        <strain evidence="2">CCMP291</strain>
    </source>
</reference>
<accession>A0A0M0JT78</accession>
<protein>
    <submittedName>
        <fullName evidence="1">Uncharacterized protein</fullName>
    </submittedName>
</protein>
<name>A0A0M0JT78_9EUKA</name>
<proteinExistence type="predicted"/>
<organism evidence="1 2">
    <name type="scientific">Chrysochromulina tobinii</name>
    <dbReference type="NCBI Taxonomy" id="1460289"/>
    <lineage>
        <taxon>Eukaryota</taxon>
        <taxon>Haptista</taxon>
        <taxon>Haptophyta</taxon>
        <taxon>Prymnesiophyceae</taxon>
        <taxon>Prymnesiales</taxon>
        <taxon>Chrysochromulinaceae</taxon>
        <taxon>Chrysochromulina</taxon>
    </lineage>
</organism>
<comment type="caution">
    <text evidence="1">The sequence shown here is derived from an EMBL/GenBank/DDBJ whole genome shotgun (WGS) entry which is preliminary data.</text>
</comment>
<dbReference type="AlphaFoldDB" id="A0A0M0JT78"/>
<evidence type="ECO:0000313" key="2">
    <source>
        <dbReference type="Proteomes" id="UP000037460"/>
    </source>
</evidence>
<keyword evidence="2" id="KW-1185">Reference proteome</keyword>
<sequence length="178" mass="19165">MLRALAEQPASFVRRVVIASIDTALQVQQFVDLFGGASPSFVSVPFTVLTEGTIDASAETTRRPISVLFTGRAHASFDDSRRRVHQQLQRLGAACRDGLDRRSSCALCTDARACERTFGSLGLQPYQDQAGFGALQLMHYSAAAPAGSATWDAFAMLLLTMRALSLEAAREHGLDMGA</sequence>
<dbReference type="Proteomes" id="UP000037460">
    <property type="component" value="Unassembled WGS sequence"/>
</dbReference>
<dbReference type="EMBL" id="JWZX01002355">
    <property type="protein sequence ID" value="KOO29804.1"/>
    <property type="molecule type" value="Genomic_DNA"/>
</dbReference>
<gene>
    <name evidence="1" type="ORF">Ctob_000888</name>
</gene>